<dbReference type="PROSITE" id="PS51257">
    <property type="entry name" value="PROKAR_LIPOPROTEIN"/>
    <property type="match status" value="1"/>
</dbReference>
<evidence type="ECO:0000313" key="1">
    <source>
        <dbReference type="EMBL" id="KAF6714610.1"/>
    </source>
</evidence>
<proteinExistence type="predicted"/>
<evidence type="ECO:0000313" key="2">
    <source>
        <dbReference type="Proteomes" id="UP000646548"/>
    </source>
</evidence>
<organism evidence="1 2">
    <name type="scientific">Oryzias melastigma</name>
    <name type="common">Marine medaka</name>
    <dbReference type="NCBI Taxonomy" id="30732"/>
    <lineage>
        <taxon>Eukaryota</taxon>
        <taxon>Metazoa</taxon>
        <taxon>Chordata</taxon>
        <taxon>Craniata</taxon>
        <taxon>Vertebrata</taxon>
        <taxon>Euteleostomi</taxon>
        <taxon>Actinopterygii</taxon>
        <taxon>Neopterygii</taxon>
        <taxon>Teleostei</taxon>
        <taxon>Neoteleostei</taxon>
        <taxon>Acanthomorphata</taxon>
        <taxon>Ovalentaria</taxon>
        <taxon>Atherinomorphae</taxon>
        <taxon>Beloniformes</taxon>
        <taxon>Adrianichthyidae</taxon>
        <taxon>Oryziinae</taxon>
        <taxon>Oryzias</taxon>
    </lineage>
</organism>
<dbReference type="EMBL" id="WKFB01001214">
    <property type="protein sequence ID" value="KAF6714610.1"/>
    <property type="molecule type" value="Genomic_DNA"/>
</dbReference>
<name>A0A834BNN6_ORYME</name>
<dbReference type="AlphaFoldDB" id="A0A834BNN6"/>
<sequence length="109" mass="11937">MNVRISFVCAVSLSQSCVTLTDEDGHTLIGSVSRPRLTATNRNRLQRCWREPRPCAVTRTTTTTTTAGFGQTLSGIQDLTSMDDCGCNHRRSPEQMGYGGPGALQRLVY</sequence>
<protein>
    <submittedName>
        <fullName evidence="1">Uncharacterized protein</fullName>
    </submittedName>
</protein>
<dbReference type="Proteomes" id="UP000646548">
    <property type="component" value="Unassembled WGS sequence"/>
</dbReference>
<comment type="caution">
    <text evidence="1">The sequence shown here is derived from an EMBL/GenBank/DDBJ whole genome shotgun (WGS) entry which is preliminary data.</text>
</comment>
<reference evidence="1" key="1">
    <citation type="journal article" name="BMC Genomics">
        <title>Long-read sequencing and de novo genome assembly of marine medaka (Oryzias melastigma).</title>
        <authorList>
            <person name="Liang P."/>
            <person name="Saqib H.S.A."/>
            <person name="Ni X."/>
            <person name="Shen Y."/>
        </authorList>
    </citation>
    <scope>NUCLEOTIDE SEQUENCE</scope>
    <source>
        <strain evidence="1">Bigg-433</strain>
    </source>
</reference>
<gene>
    <name evidence="1" type="ORF">FQA47_024419</name>
</gene>
<accession>A0A834BNN6</accession>